<feature type="compositionally biased region" description="Basic and acidic residues" evidence="8">
    <location>
        <begin position="142"/>
        <end position="171"/>
    </location>
</feature>
<keyword evidence="5 9" id="KW-1133">Transmembrane helix</keyword>
<dbReference type="PANTHER" id="PTHR13533">
    <property type="entry name" value="N-ACETYLNEURAMINATE 9-O-ACETYLTRANSFERASE"/>
    <property type="match status" value="1"/>
</dbReference>
<evidence type="ECO:0000256" key="6">
    <source>
        <dbReference type="ARBA" id="ARBA00023136"/>
    </source>
</evidence>
<dbReference type="Pfam" id="PF07779">
    <property type="entry name" value="Cas1_AcylT"/>
    <property type="match status" value="1"/>
</dbReference>
<feature type="transmembrane region" description="Helical" evidence="9">
    <location>
        <begin position="52"/>
        <end position="70"/>
    </location>
</feature>
<proteinExistence type="inferred from homology"/>
<dbReference type="Proteomes" id="UP000694865">
    <property type="component" value="Unplaced"/>
</dbReference>
<evidence type="ECO:0000256" key="3">
    <source>
        <dbReference type="ARBA" id="ARBA00022679"/>
    </source>
</evidence>
<keyword evidence="6 9" id="KW-0472">Membrane</keyword>
<protein>
    <submittedName>
        <fullName evidence="12">CAS1 domain-containing protein 1-like</fullName>
    </submittedName>
</protein>
<evidence type="ECO:0000313" key="12">
    <source>
        <dbReference type="RefSeq" id="XP_006821042.1"/>
    </source>
</evidence>
<name>A0ABM0MM01_SACKO</name>
<feature type="transmembrane region" description="Helical" evidence="9">
    <location>
        <begin position="445"/>
        <end position="467"/>
    </location>
</feature>
<feature type="domain" description="Cas1p 10 TM acyl transferase" evidence="10">
    <location>
        <begin position="163"/>
        <end position="583"/>
    </location>
</feature>
<reference evidence="12" key="1">
    <citation type="submission" date="2025-08" db="UniProtKB">
        <authorList>
            <consortium name="RefSeq"/>
        </authorList>
    </citation>
    <scope>IDENTIFICATION</scope>
    <source>
        <tissue evidence="12">Testes</tissue>
    </source>
</reference>
<keyword evidence="4 9" id="KW-0812">Transmembrane</keyword>
<feature type="transmembrane region" description="Helical" evidence="9">
    <location>
        <begin position="364"/>
        <end position="383"/>
    </location>
</feature>
<comment type="subcellular location">
    <subcellularLocation>
        <location evidence="1">Membrane</location>
        <topology evidence="1">Multi-pass membrane protein</topology>
    </subcellularLocation>
</comment>
<feature type="transmembrane region" description="Helical" evidence="9">
    <location>
        <begin position="403"/>
        <end position="424"/>
    </location>
</feature>
<feature type="transmembrane region" description="Helical" evidence="9">
    <location>
        <begin position="331"/>
        <end position="352"/>
    </location>
</feature>
<evidence type="ECO:0000259" key="10">
    <source>
        <dbReference type="Pfam" id="PF07779"/>
    </source>
</evidence>
<feature type="transmembrane region" description="Helical" evidence="9">
    <location>
        <begin position="276"/>
        <end position="298"/>
    </location>
</feature>
<organism evidence="11 12">
    <name type="scientific">Saccoglossus kowalevskii</name>
    <name type="common">Acorn worm</name>
    <dbReference type="NCBI Taxonomy" id="10224"/>
    <lineage>
        <taxon>Eukaryota</taxon>
        <taxon>Metazoa</taxon>
        <taxon>Hemichordata</taxon>
        <taxon>Enteropneusta</taxon>
        <taxon>Harrimaniidae</taxon>
        <taxon>Saccoglossus</taxon>
    </lineage>
</organism>
<feature type="transmembrane region" description="Helical" evidence="9">
    <location>
        <begin position="582"/>
        <end position="601"/>
    </location>
</feature>
<feature type="transmembrane region" description="Helical" evidence="9">
    <location>
        <begin position="221"/>
        <end position="238"/>
    </location>
</feature>
<evidence type="ECO:0000256" key="9">
    <source>
        <dbReference type="SAM" id="Phobius"/>
    </source>
</evidence>
<feature type="transmembrane region" description="Helical" evidence="9">
    <location>
        <begin position="479"/>
        <end position="498"/>
    </location>
</feature>
<dbReference type="RefSeq" id="XP_006821042.1">
    <property type="nucleotide sequence ID" value="XM_006820979.1"/>
</dbReference>
<evidence type="ECO:0000256" key="7">
    <source>
        <dbReference type="ARBA" id="ARBA00023180"/>
    </source>
</evidence>
<feature type="region of interest" description="Disordered" evidence="8">
    <location>
        <begin position="133"/>
        <end position="177"/>
    </location>
</feature>
<feature type="transmembrane region" description="Helical" evidence="9">
    <location>
        <begin position="187"/>
        <end position="209"/>
    </location>
</feature>
<evidence type="ECO:0000256" key="5">
    <source>
        <dbReference type="ARBA" id="ARBA00022989"/>
    </source>
</evidence>
<evidence type="ECO:0000256" key="4">
    <source>
        <dbReference type="ARBA" id="ARBA00022692"/>
    </source>
</evidence>
<gene>
    <name evidence="12" type="primary">LOC100367230</name>
</gene>
<accession>A0ABM0MM01</accession>
<evidence type="ECO:0000256" key="1">
    <source>
        <dbReference type="ARBA" id="ARBA00004141"/>
    </source>
</evidence>
<keyword evidence="11" id="KW-1185">Reference proteome</keyword>
<keyword evidence="7" id="KW-0325">Glycoprotein</keyword>
<evidence type="ECO:0000313" key="11">
    <source>
        <dbReference type="Proteomes" id="UP000694865"/>
    </source>
</evidence>
<dbReference type="InterPro" id="IPR012419">
    <property type="entry name" value="Cas1_AcylTrans_dom"/>
</dbReference>
<comment type="similarity">
    <text evidence="2">Belongs to the PC-esterase family. CASD1 subfamily.</text>
</comment>
<keyword evidence="3" id="KW-0808">Transferase</keyword>
<evidence type="ECO:0000256" key="2">
    <source>
        <dbReference type="ARBA" id="ARBA00010666"/>
    </source>
</evidence>
<dbReference type="PANTHER" id="PTHR13533:SF45">
    <property type="entry name" value="CAS1P 10 TM ACYL TRANSFERASE DOMAIN-CONTAINING PROTEIN"/>
    <property type="match status" value="1"/>
</dbReference>
<evidence type="ECO:0000256" key="8">
    <source>
        <dbReference type="SAM" id="MobiDB-lite"/>
    </source>
</evidence>
<dbReference type="GeneID" id="100367230"/>
<sequence length="607" mass="71883">MEESNSVHNSVVKQFQDWAKQQDSSDLISENSALPRLTTGNMLAHGYREPTVAQLALCLVWLSAIFIWFLRKVYQRKFKPYDVDNDLESIPNGYLNNSINDSTENAETQKFKALDAHVLDKIEKAIDDAGKDQNLNEELDSNEPKEPLLKNDKTNDQIKVENTEKNGKNGEKSSFSKIKPPPSFDDFLFYVIVFGGIMLYFYLCDYQHIFKSGERTYSRDLFMFLVLLLFLVTASFTIRKTPDRLINRDQTEEWRGWMQVMFVWYHYFAAKETYNYIRIFIACYVWMTGFGNFSFFWIRKDFTFWRMLKMQWRLNFLVTVVCIVTDNDYMLYYICAMHTYWFLTVWIFMRVLNSWNTDRKKMAAKFFAYFVFNAIIFDIPGVGNVVFQPFYYILRYQDSMHEWLFRSGLDHYATFLGMLCAYNYPHYENFLKYLERKDDLNHYKLGIVIKAIIGIVIGIIILIWHSTIMYRDKYEYNLYHPYTSFIPILAFIYFRNLFPILRSHYLHLFAWLGKITLETYISQLHVYMQAQAKELIVYFPGYPLITFAMATAVYLFIAYWLFQLTTEFSAYLLPADMKKVGINFVVAVIVCSAYAGLAFTLKNTGII</sequence>
<feature type="transmembrane region" description="Helical" evidence="9">
    <location>
        <begin position="535"/>
        <end position="562"/>
    </location>
</feature>